<reference evidence="2 3" key="1">
    <citation type="submission" date="2024-05" db="EMBL/GenBank/DDBJ databases">
        <title>Genome sequencing and assembly of Indian major carp, Cirrhinus mrigala (Hamilton, 1822).</title>
        <authorList>
            <person name="Mohindra V."/>
            <person name="Chowdhury L.M."/>
            <person name="Lal K."/>
            <person name="Jena J.K."/>
        </authorList>
    </citation>
    <scope>NUCLEOTIDE SEQUENCE [LARGE SCALE GENOMIC DNA]</scope>
    <source>
        <strain evidence="2">CM1030</strain>
        <tissue evidence="2">Blood</tissue>
    </source>
</reference>
<feature type="compositionally biased region" description="Polar residues" evidence="1">
    <location>
        <begin position="48"/>
        <end position="84"/>
    </location>
</feature>
<evidence type="ECO:0000256" key="1">
    <source>
        <dbReference type="SAM" id="MobiDB-lite"/>
    </source>
</evidence>
<gene>
    <name evidence="2" type="ORF">M9458_049854</name>
</gene>
<proteinExistence type="predicted"/>
<comment type="caution">
    <text evidence="2">The sequence shown here is derived from an EMBL/GenBank/DDBJ whole genome shotgun (WGS) entry which is preliminary data.</text>
</comment>
<keyword evidence="3" id="KW-1185">Reference proteome</keyword>
<name>A0ABD0N2Z7_CIRMR</name>
<dbReference type="AlphaFoldDB" id="A0ABD0N2Z7"/>
<evidence type="ECO:0000313" key="2">
    <source>
        <dbReference type="EMBL" id="KAL0155591.1"/>
    </source>
</evidence>
<dbReference type="EMBL" id="JAMKFB020000025">
    <property type="protein sequence ID" value="KAL0155591.1"/>
    <property type="molecule type" value="Genomic_DNA"/>
</dbReference>
<protein>
    <submittedName>
        <fullName evidence="2">Uncharacterized protein</fullName>
    </submittedName>
</protein>
<sequence length="84" mass="9420">NIHRRIAIKRRYACVPTIVRNVSVDADSSDVFEDAFEYLPTDAPEPQNGPTDTSELQINQTEAPEPQNNPTEAPEPQNNRRGNC</sequence>
<accession>A0ABD0N2Z7</accession>
<dbReference type="Proteomes" id="UP001529510">
    <property type="component" value="Unassembled WGS sequence"/>
</dbReference>
<evidence type="ECO:0000313" key="3">
    <source>
        <dbReference type="Proteomes" id="UP001529510"/>
    </source>
</evidence>
<feature type="non-terminal residue" evidence="2">
    <location>
        <position position="84"/>
    </location>
</feature>
<organism evidence="2 3">
    <name type="scientific">Cirrhinus mrigala</name>
    <name type="common">Mrigala</name>
    <dbReference type="NCBI Taxonomy" id="683832"/>
    <lineage>
        <taxon>Eukaryota</taxon>
        <taxon>Metazoa</taxon>
        <taxon>Chordata</taxon>
        <taxon>Craniata</taxon>
        <taxon>Vertebrata</taxon>
        <taxon>Euteleostomi</taxon>
        <taxon>Actinopterygii</taxon>
        <taxon>Neopterygii</taxon>
        <taxon>Teleostei</taxon>
        <taxon>Ostariophysi</taxon>
        <taxon>Cypriniformes</taxon>
        <taxon>Cyprinidae</taxon>
        <taxon>Labeoninae</taxon>
        <taxon>Labeonini</taxon>
        <taxon>Cirrhinus</taxon>
    </lineage>
</organism>
<feature type="non-terminal residue" evidence="2">
    <location>
        <position position="1"/>
    </location>
</feature>
<feature type="region of interest" description="Disordered" evidence="1">
    <location>
        <begin position="40"/>
        <end position="84"/>
    </location>
</feature>